<dbReference type="OrthoDB" id="9945370at2759"/>
<proteinExistence type="predicted"/>
<dbReference type="GeneID" id="115005449"/>
<dbReference type="GO" id="GO:0070527">
    <property type="term" value="P:platelet aggregation"/>
    <property type="evidence" value="ECO:0007669"/>
    <property type="project" value="TreeGrafter"/>
</dbReference>
<dbReference type="GO" id="GO:0005577">
    <property type="term" value="C:fibrinogen complex"/>
    <property type="evidence" value="ECO:0007669"/>
    <property type="project" value="TreeGrafter"/>
</dbReference>
<evidence type="ECO:0000256" key="1">
    <source>
        <dbReference type="ARBA" id="ARBA00004613"/>
    </source>
</evidence>
<dbReference type="GO" id="GO:0042730">
    <property type="term" value="P:fibrinolysis"/>
    <property type="evidence" value="ECO:0007669"/>
    <property type="project" value="TreeGrafter"/>
</dbReference>
<evidence type="ECO:0000256" key="4">
    <source>
        <dbReference type="ARBA" id="ARBA00023054"/>
    </source>
</evidence>
<keyword evidence="6" id="KW-1185">Reference proteome</keyword>
<dbReference type="PANTHER" id="PTHR47221:SF6">
    <property type="entry name" value="FIBRINOGEN ALPHA CHAIN"/>
    <property type="match status" value="1"/>
</dbReference>
<organism evidence="6 7">
    <name type="scientific">Cottoperca gobio</name>
    <name type="common">Frogmouth</name>
    <name type="synonym">Aphritis gobio</name>
    <dbReference type="NCBI Taxonomy" id="56716"/>
    <lineage>
        <taxon>Eukaryota</taxon>
        <taxon>Metazoa</taxon>
        <taxon>Chordata</taxon>
        <taxon>Craniata</taxon>
        <taxon>Vertebrata</taxon>
        <taxon>Euteleostomi</taxon>
        <taxon>Actinopterygii</taxon>
        <taxon>Neopterygii</taxon>
        <taxon>Teleostei</taxon>
        <taxon>Neoteleostei</taxon>
        <taxon>Acanthomorphata</taxon>
        <taxon>Eupercaria</taxon>
        <taxon>Perciformes</taxon>
        <taxon>Notothenioidei</taxon>
        <taxon>Bovichtidae</taxon>
        <taxon>Cottoperca</taxon>
    </lineage>
</organism>
<dbReference type="GO" id="GO:0072377">
    <property type="term" value="P:blood coagulation, common pathway"/>
    <property type="evidence" value="ECO:0007669"/>
    <property type="project" value="TreeGrafter"/>
</dbReference>
<keyword evidence="2" id="KW-0964">Secreted</keyword>
<evidence type="ECO:0000256" key="5">
    <source>
        <dbReference type="ARBA" id="ARBA00023157"/>
    </source>
</evidence>
<keyword evidence="4" id="KW-0175">Coiled coil</keyword>
<dbReference type="GO" id="GO:0005201">
    <property type="term" value="F:extracellular matrix structural constituent"/>
    <property type="evidence" value="ECO:0007669"/>
    <property type="project" value="TreeGrafter"/>
</dbReference>
<evidence type="ECO:0000256" key="2">
    <source>
        <dbReference type="ARBA" id="ARBA00022525"/>
    </source>
</evidence>
<dbReference type="SUPFAM" id="SSF58010">
    <property type="entry name" value="Fibrinogen coiled-coil and central regions"/>
    <property type="match status" value="1"/>
</dbReference>
<accession>A0A6J2PCP0</accession>
<protein>
    <submittedName>
        <fullName evidence="7">Fibrinogen alpha chain</fullName>
    </submittedName>
</protein>
<dbReference type="InterPro" id="IPR037579">
    <property type="entry name" value="FIB_ANG-like"/>
</dbReference>
<dbReference type="AlphaFoldDB" id="A0A6J2PCP0"/>
<keyword evidence="5" id="KW-1015">Disulfide bond</keyword>
<dbReference type="GO" id="GO:0034116">
    <property type="term" value="P:positive regulation of heterotypic cell-cell adhesion"/>
    <property type="evidence" value="ECO:0007669"/>
    <property type="project" value="TreeGrafter"/>
</dbReference>
<reference evidence="7" key="1">
    <citation type="submission" date="2025-08" db="UniProtKB">
        <authorList>
            <consortium name="RefSeq"/>
        </authorList>
    </citation>
    <scope>IDENTIFICATION</scope>
</reference>
<evidence type="ECO:0000313" key="6">
    <source>
        <dbReference type="Proteomes" id="UP000504630"/>
    </source>
</evidence>
<keyword evidence="3" id="KW-0732">Signal</keyword>
<dbReference type="KEGG" id="cgob:115005449"/>
<dbReference type="GO" id="GO:0030674">
    <property type="term" value="F:protein-macromolecule adaptor activity"/>
    <property type="evidence" value="ECO:0007669"/>
    <property type="project" value="TreeGrafter"/>
</dbReference>
<dbReference type="RefSeq" id="XP_029283129.1">
    <property type="nucleotide sequence ID" value="XM_029427269.1"/>
</dbReference>
<sequence length="181" mass="20790">MYEDAAEKSMTAMTRIYSYNRRVLVSRHMSELKFVEHGEGLARNLTSLRARSTRLSLQLKELHSNVQKQMQDLYRTEVDVDMQLRACRGSCRLALPFSADHPGYQALQADMDHMQKTLEQRQKAASPPEHVPHVKLQPISVGPAPPAEYKTIPTVQRELLTQFEDIVQHRLVLEELDPAEQ</sequence>
<name>A0A6J2PCP0_COTGO</name>
<dbReference type="Gene3D" id="1.20.5.50">
    <property type="match status" value="1"/>
</dbReference>
<comment type="subcellular location">
    <subcellularLocation>
        <location evidence="1">Secreted</location>
    </subcellularLocation>
</comment>
<evidence type="ECO:0000313" key="7">
    <source>
        <dbReference type="RefSeq" id="XP_029283129.1"/>
    </source>
</evidence>
<gene>
    <name evidence="7" type="primary">LOC115005449</name>
</gene>
<dbReference type="Proteomes" id="UP000504630">
    <property type="component" value="Unplaced"/>
</dbReference>
<dbReference type="InParanoid" id="A0A6J2PCP0"/>
<evidence type="ECO:0000256" key="3">
    <source>
        <dbReference type="ARBA" id="ARBA00022729"/>
    </source>
</evidence>
<dbReference type="PANTHER" id="PTHR47221">
    <property type="entry name" value="FIBRINOGEN ALPHA CHAIN"/>
    <property type="match status" value="1"/>
</dbReference>